<feature type="region of interest" description="Disordered" evidence="1">
    <location>
        <begin position="33"/>
        <end position="88"/>
    </location>
</feature>
<keyword evidence="2" id="KW-0732">Signal</keyword>
<feature type="signal peptide" evidence="2">
    <location>
        <begin position="1"/>
        <end position="29"/>
    </location>
</feature>
<dbReference type="PROSITE" id="PS51318">
    <property type="entry name" value="TAT"/>
    <property type="match status" value="1"/>
</dbReference>
<dbReference type="InterPro" id="IPR010499">
    <property type="entry name" value="AraC_E-bd"/>
</dbReference>
<dbReference type="RefSeq" id="WP_129222566.1">
    <property type="nucleotide sequence ID" value="NZ_QYBB01000001.1"/>
</dbReference>
<accession>A0A4Q2UEQ0</accession>
<evidence type="ECO:0000256" key="1">
    <source>
        <dbReference type="SAM" id="MobiDB-lite"/>
    </source>
</evidence>
<dbReference type="Proteomes" id="UP000290759">
    <property type="component" value="Unassembled WGS sequence"/>
</dbReference>
<dbReference type="SMART" id="SM00871">
    <property type="entry name" value="AraC_E_bind"/>
    <property type="match status" value="1"/>
</dbReference>
<proteinExistence type="predicted"/>
<dbReference type="InterPro" id="IPR011256">
    <property type="entry name" value="Reg_factor_effector_dom_sf"/>
</dbReference>
<evidence type="ECO:0000259" key="3">
    <source>
        <dbReference type="SMART" id="SM00871"/>
    </source>
</evidence>
<organism evidence="4 5">
    <name type="scientific">Lichenibacterium minor</name>
    <dbReference type="NCBI Taxonomy" id="2316528"/>
    <lineage>
        <taxon>Bacteria</taxon>
        <taxon>Pseudomonadati</taxon>
        <taxon>Pseudomonadota</taxon>
        <taxon>Alphaproteobacteria</taxon>
        <taxon>Hyphomicrobiales</taxon>
        <taxon>Lichenihabitantaceae</taxon>
        <taxon>Lichenibacterium</taxon>
    </lineage>
</organism>
<feature type="domain" description="AraC effector-binding" evidence="3">
    <location>
        <begin position="85"/>
        <end position="239"/>
    </location>
</feature>
<feature type="compositionally biased region" description="Pro residues" evidence="1">
    <location>
        <begin position="38"/>
        <end position="58"/>
    </location>
</feature>
<dbReference type="Pfam" id="PF06445">
    <property type="entry name" value="GyrI-like"/>
    <property type="match status" value="1"/>
</dbReference>
<dbReference type="Gene3D" id="3.20.80.10">
    <property type="entry name" value="Regulatory factor, effector binding domain"/>
    <property type="match status" value="1"/>
</dbReference>
<dbReference type="EMBL" id="QYBB01000001">
    <property type="protein sequence ID" value="RYC33707.1"/>
    <property type="molecule type" value="Genomic_DNA"/>
</dbReference>
<keyword evidence="5" id="KW-1185">Reference proteome</keyword>
<protein>
    <submittedName>
        <fullName evidence="4">AraC family transcriptional regulator</fullName>
    </submittedName>
</protein>
<evidence type="ECO:0000313" key="5">
    <source>
        <dbReference type="Proteomes" id="UP000290759"/>
    </source>
</evidence>
<evidence type="ECO:0000256" key="2">
    <source>
        <dbReference type="SAM" id="SignalP"/>
    </source>
</evidence>
<feature type="compositionally biased region" description="Low complexity" evidence="1">
    <location>
        <begin position="59"/>
        <end position="85"/>
    </location>
</feature>
<feature type="chain" id="PRO_5020284586" evidence="2">
    <location>
        <begin position="30"/>
        <end position="239"/>
    </location>
</feature>
<dbReference type="InterPro" id="IPR006311">
    <property type="entry name" value="TAT_signal"/>
</dbReference>
<comment type="caution">
    <text evidence="4">The sequence shown here is derived from an EMBL/GenBank/DDBJ whole genome shotgun (WGS) entry which is preliminary data.</text>
</comment>
<gene>
    <name evidence="4" type="ORF">D3273_00170</name>
</gene>
<reference evidence="4 5" key="2">
    <citation type="submission" date="2019-02" db="EMBL/GenBank/DDBJ databases">
        <title>'Lichenibacterium ramalinii' gen. nov. sp. nov., 'Lichenibacterium minor' gen. nov. sp. nov.</title>
        <authorList>
            <person name="Pankratov T."/>
        </authorList>
    </citation>
    <scope>NUCLEOTIDE SEQUENCE [LARGE SCALE GENOMIC DNA]</scope>
    <source>
        <strain evidence="4 5">RmlP026</strain>
    </source>
</reference>
<name>A0A4Q2UEQ0_9HYPH</name>
<dbReference type="InterPro" id="IPR029442">
    <property type="entry name" value="GyrI-like"/>
</dbReference>
<sequence>MAFNGFLRRLALTAVAAGGLAAAASIAGAQTTTTPAAPASPAPATPITPPVSQPPAAPTGPTTSAPAPAAPDGSAAAPASPPDTTISQTMTLQPHPVVQVSGQSTWDDGFKALNDSFTKLNEQLAKDKIQPTGRPMAVFTETDDAGFKFTAMVPVAADPGAKPADMPADESFGQSPAGKVMKFQHRSAYDDIDSTYEAITAYLDEKGLEAKNMFAEEYLNRTKSSDDNTLEVDIYVFLK</sequence>
<dbReference type="SUPFAM" id="SSF55136">
    <property type="entry name" value="Probable bacterial effector-binding domain"/>
    <property type="match status" value="1"/>
</dbReference>
<reference evidence="4 5" key="1">
    <citation type="submission" date="2018-12" db="EMBL/GenBank/DDBJ databases">
        <authorList>
            <person name="Grouzdev D.S."/>
            <person name="Krutkina M.S."/>
        </authorList>
    </citation>
    <scope>NUCLEOTIDE SEQUENCE [LARGE SCALE GENOMIC DNA]</scope>
    <source>
        <strain evidence="4 5">RmlP026</strain>
    </source>
</reference>
<dbReference type="AlphaFoldDB" id="A0A4Q2UEQ0"/>
<evidence type="ECO:0000313" key="4">
    <source>
        <dbReference type="EMBL" id="RYC33707.1"/>
    </source>
</evidence>
<dbReference type="OrthoDB" id="8449526at2"/>